<protein>
    <recommendedName>
        <fullName evidence="12">Trk system potassium uptake protein</fullName>
    </recommendedName>
</protein>
<evidence type="ECO:0000256" key="4">
    <source>
        <dbReference type="ARBA" id="ARBA00022475"/>
    </source>
</evidence>
<evidence type="ECO:0000256" key="14">
    <source>
        <dbReference type="SAM" id="Phobius"/>
    </source>
</evidence>
<feature type="transmembrane region" description="Helical" evidence="14">
    <location>
        <begin position="277"/>
        <end position="295"/>
    </location>
</feature>
<evidence type="ECO:0000256" key="1">
    <source>
        <dbReference type="ARBA" id="ARBA00004429"/>
    </source>
</evidence>
<feature type="transmembrane region" description="Helical" evidence="14">
    <location>
        <begin position="36"/>
        <end position="57"/>
    </location>
</feature>
<keyword evidence="13" id="KW-0479">Metal-binding</keyword>
<evidence type="ECO:0000256" key="9">
    <source>
        <dbReference type="ARBA" id="ARBA00022989"/>
    </source>
</evidence>
<gene>
    <name evidence="15" type="ORF">CWI69_02710</name>
</gene>
<organism evidence="15 16">
    <name type="scientific">Pseudidiomarina halophila</name>
    <dbReference type="NCBI Taxonomy" id="1449799"/>
    <lineage>
        <taxon>Bacteria</taxon>
        <taxon>Pseudomonadati</taxon>
        <taxon>Pseudomonadota</taxon>
        <taxon>Gammaproteobacteria</taxon>
        <taxon>Alteromonadales</taxon>
        <taxon>Idiomarinaceae</taxon>
        <taxon>Pseudidiomarina</taxon>
    </lineage>
</organism>
<dbReference type="Pfam" id="PF02386">
    <property type="entry name" value="TrkH"/>
    <property type="match status" value="1"/>
</dbReference>
<feature type="binding site" evidence="13">
    <location>
        <position position="222"/>
    </location>
    <ligand>
        <name>K(+)</name>
        <dbReference type="ChEBI" id="CHEBI:29103"/>
    </ligand>
</feature>
<keyword evidence="4 12" id="KW-1003">Cell membrane</keyword>
<evidence type="ECO:0000313" key="16">
    <source>
        <dbReference type="Proteomes" id="UP000287198"/>
    </source>
</evidence>
<keyword evidence="3 12" id="KW-0813">Transport</keyword>
<keyword evidence="6 12" id="KW-0633">Potassium transport</keyword>
<evidence type="ECO:0000256" key="10">
    <source>
        <dbReference type="ARBA" id="ARBA00023065"/>
    </source>
</evidence>
<evidence type="ECO:0000256" key="11">
    <source>
        <dbReference type="ARBA" id="ARBA00023136"/>
    </source>
</evidence>
<dbReference type="InterPro" id="IPR004772">
    <property type="entry name" value="TrkH"/>
</dbReference>
<keyword evidence="9 14" id="KW-1133">Transmembrane helix</keyword>
<sequence length="484" mass="52702">MVRFNTVTRLLAFPLLWFSAIQAVFASLSVVVFADGVATVFFASSAALAVLSAIVLLRTPKINYQSLSNQDGLVFAVLTWIIAGFAGAIPIYFITNVGFTDSVFESISGLTTTGATILVGLDAMPPSFLMYRQFLQWTGGLGVVIFVVAILPMLNVGGMRLLMAETPGPMKNDKVAPRVKSATRYLWLVYVTLTCLCAFAYWLAGMSAYDAVAHSFTTVSTGGFSTHDASMGYFESPLLLWVANVFMCLGAISFALHYRVHSKREWLGYWRDEETRVFVSIIVVACLLMTGYLIVSSSYSDNFTALTQASFHIVSFMTSTGYGATDLSLWPSATPLFLVFMSYLGGCAGSTAGGNKVIRDIITFKVVRQQLFLLVHPHAVKTIRYHQQTVSHTIVSAVLAFMTIAAATTLVFTVLLMATGLDFWSSFTAVSACINVLGPGFGEVGSNFIVVSDTGIWLLNLAMLLGRLEYFTLIALLLPTFWRG</sequence>
<dbReference type="GO" id="GO:0015379">
    <property type="term" value="F:potassium:chloride symporter activity"/>
    <property type="evidence" value="ECO:0007669"/>
    <property type="project" value="InterPro"/>
</dbReference>
<reference evidence="16" key="1">
    <citation type="journal article" date="2018" name="Front. Microbiol.">
        <title>Genome-Based Analysis Reveals the Taxonomy and Diversity of the Family Idiomarinaceae.</title>
        <authorList>
            <person name="Liu Y."/>
            <person name="Lai Q."/>
            <person name="Shao Z."/>
        </authorList>
    </citation>
    <scope>NUCLEOTIDE SEQUENCE [LARGE SCALE GENOMIC DNA]</scope>
    <source>
        <strain evidence="16">BH195</strain>
    </source>
</reference>
<dbReference type="PIRSF" id="PIRSF006247">
    <property type="entry name" value="TrkH"/>
    <property type="match status" value="1"/>
</dbReference>
<dbReference type="EMBL" id="PIPW01000001">
    <property type="protein sequence ID" value="RUO54345.1"/>
    <property type="molecule type" value="Genomic_DNA"/>
</dbReference>
<keyword evidence="11 12" id="KW-0472">Membrane</keyword>
<proteinExistence type="inferred from homology"/>
<feature type="binding site" evidence="13">
    <location>
        <position position="112"/>
    </location>
    <ligand>
        <name>K(+)</name>
        <dbReference type="ChEBI" id="CHEBI:29103"/>
    </ligand>
</feature>
<evidence type="ECO:0000256" key="12">
    <source>
        <dbReference type="PIRNR" id="PIRNR006247"/>
    </source>
</evidence>
<comment type="caution">
    <text evidence="15">The sequence shown here is derived from an EMBL/GenBank/DDBJ whole genome shotgun (WGS) entry which is preliminary data.</text>
</comment>
<comment type="similarity">
    <text evidence="2 12">Belongs to the TrkH potassium transport family.</text>
</comment>
<evidence type="ECO:0000313" key="15">
    <source>
        <dbReference type="EMBL" id="RUO54345.1"/>
    </source>
</evidence>
<dbReference type="OrthoDB" id="9810952at2"/>
<dbReference type="RefSeq" id="WP_126761645.1">
    <property type="nucleotide sequence ID" value="NZ_JBHLTZ010000004.1"/>
</dbReference>
<feature type="transmembrane region" description="Helical" evidence="14">
    <location>
        <begin position="73"/>
        <end position="94"/>
    </location>
</feature>
<dbReference type="InterPro" id="IPR003445">
    <property type="entry name" value="Cat_transpt"/>
</dbReference>
<keyword evidence="8 12" id="KW-0630">Potassium</keyword>
<keyword evidence="10 12" id="KW-0406">Ion transport</keyword>
<feature type="transmembrane region" description="Helical" evidence="14">
    <location>
        <begin position="394"/>
        <end position="418"/>
    </location>
</feature>
<evidence type="ECO:0000256" key="13">
    <source>
        <dbReference type="PIRSR" id="PIRSR006247-1"/>
    </source>
</evidence>
<evidence type="ECO:0000256" key="6">
    <source>
        <dbReference type="ARBA" id="ARBA00022538"/>
    </source>
</evidence>
<feature type="transmembrane region" description="Helical" evidence="14">
    <location>
        <begin position="456"/>
        <end position="478"/>
    </location>
</feature>
<evidence type="ECO:0000256" key="8">
    <source>
        <dbReference type="ARBA" id="ARBA00022958"/>
    </source>
</evidence>
<feature type="binding site" evidence="13">
    <location>
        <position position="113"/>
    </location>
    <ligand>
        <name>K(+)</name>
        <dbReference type="ChEBI" id="CHEBI:29103"/>
    </ligand>
</feature>
<feature type="transmembrane region" description="Helical" evidence="14">
    <location>
        <begin position="134"/>
        <end position="154"/>
    </location>
</feature>
<feature type="binding site" evidence="13">
    <location>
        <position position="320"/>
    </location>
    <ligand>
        <name>K(+)</name>
        <dbReference type="ChEBI" id="CHEBI:29103"/>
    </ligand>
</feature>
<accession>A0A432Y074</accession>
<feature type="binding site" evidence="13">
    <location>
        <position position="437"/>
    </location>
    <ligand>
        <name>K(+)</name>
        <dbReference type="ChEBI" id="CHEBI:29103"/>
    </ligand>
</feature>
<dbReference type="GO" id="GO:0046872">
    <property type="term" value="F:metal ion binding"/>
    <property type="evidence" value="ECO:0007669"/>
    <property type="project" value="UniProtKB-KW"/>
</dbReference>
<comment type="subcellular location">
    <subcellularLocation>
        <location evidence="1 12">Cell inner membrane</location>
        <topology evidence="1 12">Multi-pass membrane protein</topology>
    </subcellularLocation>
</comment>
<dbReference type="PANTHER" id="PTHR32024:SF2">
    <property type="entry name" value="TRK SYSTEM POTASSIUM UPTAKE PROTEIN TRKG-RELATED"/>
    <property type="match status" value="1"/>
</dbReference>
<feature type="transmembrane region" description="Helical" evidence="14">
    <location>
        <begin position="336"/>
        <end position="358"/>
    </location>
</feature>
<comment type="function">
    <text evidence="12">Low-affinity potassium transport system. Interacts with Trk system potassium uptake protein TrkA.</text>
</comment>
<keyword evidence="7 14" id="KW-0812">Transmembrane</keyword>
<evidence type="ECO:0000256" key="5">
    <source>
        <dbReference type="ARBA" id="ARBA00022519"/>
    </source>
</evidence>
<dbReference type="GO" id="GO:0005886">
    <property type="term" value="C:plasma membrane"/>
    <property type="evidence" value="ECO:0007669"/>
    <property type="project" value="UniProtKB-SubCell"/>
</dbReference>
<feature type="transmembrane region" description="Helical" evidence="14">
    <location>
        <begin position="238"/>
        <end position="256"/>
    </location>
</feature>
<dbReference type="PANTHER" id="PTHR32024">
    <property type="entry name" value="TRK SYSTEM POTASSIUM UPTAKE PROTEIN TRKG-RELATED"/>
    <property type="match status" value="1"/>
</dbReference>
<dbReference type="Proteomes" id="UP000287198">
    <property type="component" value="Unassembled WGS sequence"/>
</dbReference>
<evidence type="ECO:0000256" key="3">
    <source>
        <dbReference type="ARBA" id="ARBA00022448"/>
    </source>
</evidence>
<dbReference type="AlphaFoldDB" id="A0A432Y074"/>
<evidence type="ECO:0000256" key="7">
    <source>
        <dbReference type="ARBA" id="ARBA00022692"/>
    </source>
</evidence>
<evidence type="ECO:0000256" key="2">
    <source>
        <dbReference type="ARBA" id="ARBA00009137"/>
    </source>
</evidence>
<name>A0A432Y074_9GAMM</name>
<feature type="transmembrane region" description="Helical" evidence="14">
    <location>
        <begin position="185"/>
        <end position="204"/>
    </location>
</feature>
<keyword evidence="5 12" id="KW-0997">Cell inner membrane</keyword>
<keyword evidence="16" id="KW-1185">Reference proteome</keyword>